<comment type="similarity">
    <text evidence="2">In the N-terminal section; belongs to the MoaB/Mog family.</text>
</comment>
<comment type="pathway">
    <text evidence="1">Cofactor biosynthesis; FAD biosynthesis; FAD from FMN: step 1/1.</text>
</comment>
<dbReference type="InterPro" id="IPR014729">
    <property type="entry name" value="Rossmann-like_a/b/a_fold"/>
</dbReference>
<evidence type="ECO:0000256" key="11">
    <source>
        <dbReference type="ARBA" id="ARBA00031145"/>
    </source>
</evidence>
<dbReference type="SMART" id="SM00852">
    <property type="entry name" value="MoCF_biosynth"/>
    <property type="match status" value="1"/>
</dbReference>
<dbReference type="GO" id="GO:0003919">
    <property type="term" value="F:FMN adenylyltransferase activity"/>
    <property type="evidence" value="ECO:0007669"/>
    <property type="project" value="UniProtKB-EC"/>
</dbReference>
<dbReference type="OrthoDB" id="270728at2759"/>
<reference evidence="15" key="1">
    <citation type="submission" date="2022-01" db="EMBL/GenBank/DDBJ databases">
        <authorList>
            <person name="King R."/>
        </authorList>
    </citation>
    <scope>NUCLEOTIDE SEQUENCE</scope>
</reference>
<organism evidence="15 16">
    <name type="scientific">Nezara viridula</name>
    <name type="common">Southern green stink bug</name>
    <name type="synonym">Cimex viridulus</name>
    <dbReference type="NCBI Taxonomy" id="85310"/>
    <lineage>
        <taxon>Eukaryota</taxon>
        <taxon>Metazoa</taxon>
        <taxon>Ecdysozoa</taxon>
        <taxon>Arthropoda</taxon>
        <taxon>Hexapoda</taxon>
        <taxon>Insecta</taxon>
        <taxon>Pterygota</taxon>
        <taxon>Neoptera</taxon>
        <taxon>Paraneoptera</taxon>
        <taxon>Hemiptera</taxon>
        <taxon>Heteroptera</taxon>
        <taxon>Panheteroptera</taxon>
        <taxon>Pentatomomorpha</taxon>
        <taxon>Pentatomoidea</taxon>
        <taxon>Pentatomidae</taxon>
        <taxon>Pentatominae</taxon>
        <taxon>Nezara</taxon>
    </lineage>
</organism>
<evidence type="ECO:0000256" key="6">
    <source>
        <dbReference type="ARBA" id="ARBA00022679"/>
    </source>
</evidence>
<dbReference type="Pfam" id="PF24102">
    <property type="entry name" value="FLAD1_M"/>
    <property type="match status" value="1"/>
</dbReference>
<feature type="domain" description="MoaB/Mog" evidence="14">
    <location>
        <begin position="63"/>
        <end position="232"/>
    </location>
</feature>
<evidence type="ECO:0000256" key="10">
    <source>
        <dbReference type="ARBA" id="ARBA00022840"/>
    </source>
</evidence>
<evidence type="ECO:0000256" key="3">
    <source>
        <dbReference type="ARBA" id="ARBA00012393"/>
    </source>
</evidence>
<evidence type="ECO:0000259" key="14">
    <source>
        <dbReference type="SMART" id="SM00852"/>
    </source>
</evidence>
<keyword evidence="5" id="KW-0288">FMN</keyword>
<dbReference type="GO" id="GO:0005524">
    <property type="term" value="F:ATP binding"/>
    <property type="evidence" value="ECO:0007669"/>
    <property type="project" value="UniProtKB-KW"/>
</dbReference>
<dbReference type="InterPro" id="IPR036425">
    <property type="entry name" value="MoaB/Mog-like_dom_sf"/>
</dbReference>
<keyword evidence="16" id="KW-1185">Reference proteome</keyword>
<dbReference type="PANTHER" id="PTHR23293">
    <property type="entry name" value="FAD SYNTHETASE-RELATED FMN ADENYLYLTRANSFERASE"/>
    <property type="match status" value="1"/>
</dbReference>
<dbReference type="SUPFAM" id="SSF52402">
    <property type="entry name" value="Adenine nucleotide alpha hydrolases-like"/>
    <property type="match status" value="1"/>
</dbReference>
<dbReference type="Pfam" id="PF00994">
    <property type="entry name" value="MoCF_biosynth"/>
    <property type="match status" value="1"/>
</dbReference>
<protein>
    <recommendedName>
        <fullName evidence="3">FAD synthase</fullName>
        <ecNumber evidence="3">2.7.7.2</ecNumber>
    </recommendedName>
    <alternativeName>
        <fullName evidence="11">FAD pyrophosphorylase</fullName>
    </alternativeName>
    <alternativeName>
        <fullName evidence="12">FMN adenylyltransferase</fullName>
    </alternativeName>
</protein>
<accession>A0A9P0MQP5</accession>
<dbReference type="Pfam" id="PF01507">
    <property type="entry name" value="PAPS_reduct"/>
    <property type="match status" value="2"/>
</dbReference>
<evidence type="ECO:0000256" key="5">
    <source>
        <dbReference type="ARBA" id="ARBA00022643"/>
    </source>
</evidence>
<dbReference type="EC" id="2.7.7.2" evidence="3"/>
<evidence type="ECO:0000256" key="7">
    <source>
        <dbReference type="ARBA" id="ARBA00022695"/>
    </source>
</evidence>
<dbReference type="Gene3D" id="3.40.50.620">
    <property type="entry name" value="HUPs"/>
    <property type="match status" value="1"/>
</dbReference>
<evidence type="ECO:0000256" key="2">
    <source>
        <dbReference type="ARBA" id="ARBA00007589"/>
    </source>
</evidence>
<gene>
    <name evidence="15" type="ORF">NEZAVI_LOCUS8690</name>
</gene>
<dbReference type="EMBL" id="OV725080">
    <property type="protein sequence ID" value="CAH1399192.1"/>
    <property type="molecule type" value="Genomic_DNA"/>
</dbReference>
<keyword evidence="10" id="KW-0067">ATP-binding</keyword>
<dbReference type="InterPro" id="IPR001453">
    <property type="entry name" value="MoaB/Mog_dom"/>
</dbReference>
<name>A0A9P0MQP5_NEZVI</name>
<evidence type="ECO:0000313" key="16">
    <source>
        <dbReference type="Proteomes" id="UP001152798"/>
    </source>
</evidence>
<dbReference type="AlphaFoldDB" id="A0A9P0MQP5"/>
<dbReference type="PANTHER" id="PTHR23293:SF9">
    <property type="entry name" value="FAD SYNTHASE"/>
    <property type="match status" value="1"/>
</dbReference>
<dbReference type="GO" id="GO:0006747">
    <property type="term" value="P:FAD biosynthetic process"/>
    <property type="evidence" value="ECO:0007669"/>
    <property type="project" value="TreeGrafter"/>
</dbReference>
<dbReference type="Gene3D" id="3.40.980.10">
    <property type="entry name" value="MoaB/Mog-like domain"/>
    <property type="match status" value="1"/>
</dbReference>
<keyword evidence="4" id="KW-0285">Flavoprotein</keyword>
<evidence type="ECO:0000256" key="12">
    <source>
        <dbReference type="ARBA" id="ARBA00031871"/>
    </source>
</evidence>
<dbReference type="CDD" id="cd00885">
    <property type="entry name" value="cinA"/>
    <property type="match status" value="1"/>
</dbReference>
<proteinExistence type="inferred from homology"/>
<dbReference type="CDD" id="cd23948">
    <property type="entry name" value="FAD_synthase"/>
    <property type="match status" value="1"/>
</dbReference>
<evidence type="ECO:0000313" key="15">
    <source>
        <dbReference type="EMBL" id="CAH1399192.1"/>
    </source>
</evidence>
<evidence type="ECO:0000256" key="8">
    <source>
        <dbReference type="ARBA" id="ARBA00022741"/>
    </source>
</evidence>
<dbReference type="InterPro" id="IPR056596">
    <property type="entry name" value="FLAD1_M"/>
</dbReference>
<evidence type="ECO:0000256" key="9">
    <source>
        <dbReference type="ARBA" id="ARBA00022827"/>
    </source>
</evidence>
<evidence type="ECO:0000256" key="4">
    <source>
        <dbReference type="ARBA" id="ARBA00022630"/>
    </source>
</evidence>
<keyword evidence="8" id="KW-0547">Nucleotide-binding</keyword>
<dbReference type="InterPro" id="IPR002500">
    <property type="entry name" value="PAPS_reduct_dom"/>
</dbReference>
<dbReference type="SUPFAM" id="SSF53218">
    <property type="entry name" value="Molybdenum cofactor biosynthesis proteins"/>
    <property type="match status" value="1"/>
</dbReference>
<dbReference type="Proteomes" id="UP001152798">
    <property type="component" value="Chromosome 4"/>
</dbReference>
<evidence type="ECO:0000256" key="13">
    <source>
        <dbReference type="ARBA" id="ARBA00049494"/>
    </source>
</evidence>
<keyword evidence="9" id="KW-0274">FAD</keyword>
<comment type="catalytic activity">
    <reaction evidence="13">
        <text>FMN + ATP + H(+) = FAD + diphosphate</text>
        <dbReference type="Rhea" id="RHEA:17237"/>
        <dbReference type="ChEBI" id="CHEBI:15378"/>
        <dbReference type="ChEBI" id="CHEBI:30616"/>
        <dbReference type="ChEBI" id="CHEBI:33019"/>
        <dbReference type="ChEBI" id="CHEBI:57692"/>
        <dbReference type="ChEBI" id="CHEBI:58210"/>
        <dbReference type="EC" id="2.7.7.2"/>
    </reaction>
</comment>
<keyword evidence="7" id="KW-0548">Nucleotidyltransferase</keyword>
<evidence type="ECO:0000256" key="1">
    <source>
        <dbReference type="ARBA" id="ARBA00004726"/>
    </source>
</evidence>
<keyword evidence="6" id="KW-0808">Transferase</keyword>
<sequence>MWKSWRTKLKSVSISFLDSYKFIKEGYTDNSWNLPKRFTHSSMDHSLLPPSNVRGTCKMKTAGIIVIGDEILKGQVADQNIAFLAPRLHNLGIKLRKVSIISDSVEEIAKEVAEFSSKYDTVITTGGVGPTHDDVTYEGVAAAFGENVVVSQDIVKFWSYFTQDPEGKNASTIRLTSIPKSAVVLYPDVPKTSVTKGQFPVVTMKNVIIFPGVPKFLKIIFSALEGTYFSSHGVVFFNKTIYLNASEQQITDVLNDAVQKYSPGVQFGSYPKYDNDYYRVLITLESESMVDVNKAHDYLVSQLDEKWLAKDGDLLGNAYKNTINFINSKKLNGFGPILEKSIQTIEKCFEEFNHNEVFISFNGGKDCTALLHLVHTVMIKKYGQKAYPSLTGVYFKPQYAFKEIEDFIHLSACRYNINLITRDGPIRQSLKELVKEEGRGWKACLMGVRRNDPNCKNLNYMQETDEGWPHLVRVSPILDWTFQDVWTYLKELHVPYCPLYDRGYTSLGNARNTKPNPALEYVDEDGRICYKPAYMLREEEMERRGRMQEQEVTPL</sequence>